<dbReference type="EMBL" id="JARAKH010000031">
    <property type="protein sequence ID" value="KAK8385984.1"/>
    <property type="molecule type" value="Genomic_DNA"/>
</dbReference>
<comment type="caution">
    <text evidence="2">The sequence shown here is derived from an EMBL/GenBank/DDBJ whole genome shotgun (WGS) entry which is preliminary data.</text>
</comment>
<gene>
    <name evidence="2" type="ORF">O3P69_010616</name>
</gene>
<dbReference type="AlphaFoldDB" id="A0AAW0TE53"/>
<proteinExistence type="predicted"/>
<sequence length="119" mass="13110">MDTLPQFVISLTPRESMRKITADMEWRLLAVLPTLTRAAPHRDVTRPASQSASASLTSHISLTNQRAEQTQVPQDALAAAAQLELGGTPHTLTIRRPFNPVAHDLDANFRLTRFADLKG</sequence>
<protein>
    <submittedName>
        <fullName evidence="2">Uncharacterized protein</fullName>
    </submittedName>
</protein>
<accession>A0AAW0TE53</accession>
<reference evidence="2 3" key="1">
    <citation type="submission" date="2023-03" db="EMBL/GenBank/DDBJ databases">
        <title>High-quality genome of Scylla paramamosain provides insights in environmental adaptation.</title>
        <authorList>
            <person name="Zhang L."/>
        </authorList>
    </citation>
    <scope>NUCLEOTIDE SEQUENCE [LARGE SCALE GENOMIC DNA]</scope>
    <source>
        <strain evidence="2">LZ_2023a</strain>
        <tissue evidence="2">Muscle</tissue>
    </source>
</reference>
<name>A0AAW0TE53_SCYPA</name>
<feature type="region of interest" description="Disordered" evidence="1">
    <location>
        <begin position="39"/>
        <end position="72"/>
    </location>
</feature>
<keyword evidence="3" id="KW-1185">Reference proteome</keyword>
<evidence type="ECO:0000313" key="3">
    <source>
        <dbReference type="Proteomes" id="UP001487740"/>
    </source>
</evidence>
<dbReference type="Proteomes" id="UP001487740">
    <property type="component" value="Unassembled WGS sequence"/>
</dbReference>
<organism evidence="2 3">
    <name type="scientific">Scylla paramamosain</name>
    <name type="common">Mud crab</name>
    <dbReference type="NCBI Taxonomy" id="85552"/>
    <lineage>
        <taxon>Eukaryota</taxon>
        <taxon>Metazoa</taxon>
        <taxon>Ecdysozoa</taxon>
        <taxon>Arthropoda</taxon>
        <taxon>Crustacea</taxon>
        <taxon>Multicrustacea</taxon>
        <taxon>Malacostraca</taxon>
        <taxon>Eumalacostraca</taxon>
        <taxon>Eucarida</taxon>
        <taxon>Decapoda</taxon>
        <taxon>Pleocyemata</taxon>
        <taxon>Brachyura</taxon>
        <taxon>Eubrachyura</taxon>
        <taxon>Portunoidea</taxon>
        <taxon>Portunidae</taxon>
        <taxon>Portuninae</taxon>
        <taxon>Scylla</taxon>
    </lineage>
</organism>
<feature type="compositionally biased region" description="Polar residues" evidence="1">
    <location>
        <begin position="47"/>
        <end position="72"/>
    </location>
</feature>
<evidence type="ECO:0000313" key="2">
    <source>
        <dbReference type="EMBL" id="KAK8385984.1"/>
    </source>
</evidence>
<evidence type="ECO:0000256" key="1">
    <source>
        <dbReference type="SAM" id="MobiDB-lite"/>
    </source>
</evidence>